<keyword evidence="2" id="KW-1185">Reference proteome</keyword>
<dbReference type="Proteomes" id="UP000221168">
    <property type="component" value="Unassembled WGS sequence"/>
</dbReference>
<evidence type="ECO:0008006" key="3">
    <source>
        <dbReference type="Google" id="ProtNLM"/>
    </source>
</evidence>
<reference evidence="1 2" key="1">
    <citation type="submission" date="2017-10" db="EMBL/GenBank/DDBJ databases">
        <title>Sedimentibacterium mangrovi gen. nov., sp. nov., a novel member of family Phyllobacteriacea isolated from mangrove sediment.</title>
        <authorList>
            <person name="Liao H."/>
            <person name="Tian Y."/>
        </authorList>
    </citation>
    <scope>NUCLEOTIDE SEQUENCE [LARGE SCALE GENOMIC DNA]</scope>
    <source>
        <strain evidence="1 2">X9-2-2</strain>
    </source>
</reference>
<gene>
    <name evidence="1" type="ORF">CSC94_23035</name>
</gene>
<organism evidence="1 2">
    <name type="scientific">Zhengella mangrovi</name>
    <dbReference type="NCBI Taxonomy" id="1982044"/>
    <lineage>
        <taxon>Bacteria</taxon>
        <taxon>Pseudomonadati</taxon>
        <taxon>Pseudomonadota</taxon>
        <taxon>Alphaproteobacteria</taxon>
        <taxon>Hyphomicrobiales</taxon>
        <taxon>Notoacmeibacteraceae</taxon>
        <taxon>Zhengella</taxon>
    </lineage>
</organism>
<evidence type="ECO:0000313" key="1">
    <source>
        <dbReference type="EMBL" id="PHP64705.1"/>
    </source>
</evidence>
<sequence>MRVSDNDWQTPEERQAQLHQAHDLKAQAVRHGLTFEAYLPPSLAEKLLDTIADGGFRDPSEFVFVAAQAFMEMEKHPDLKLELLKRKVQTGLHSGPRLSADALLAELKAEADTQKIGAPAVWVKPSKRAS</sequence>
<comment type="caution">
    <text evidence="1">The sequence shown here is derived from an EMBL/GenBank/DDBJ whole genome shotgun (WGS) entry which is preliminary data.</text>
</comment>
<name>A0A2G1QGR6_9HYPH</name>
<accession>A0A2G1QGR6</accession>
<evidence type="ECO:0000313" key="2">
    <source>
        <dbReference type="Proteomes" id="UP000221168"/>
    </source>
</evidence>
<dbReference type="EMBL" id="PDVP01000026">
    <property type="protein sequence ID" value="PHP64705.1"/>
    <property type="molecule type" value="Genomic_DNA"/>
</dbReference>
<protein>
    <recommendedName>
        <fullName evidence="3">CopG family transcriptional regulator</fullName>
    </recommendedName>
</protein>
<dbReference type="AlphaFoldDB" id="A0A2G1QGR6"/>
<proteinExistence type="predicted"/>